<dbReference type="EMBL" id="JAEVLS010000002">
    <property type="protein sequence ID" value="MBM0104963.1"/>
    <property type="molecule type" value="Genomic_DNA"/>
</dbReference>
<dbReference type="Gene3D" id="2.60.120.10">
    <property type="entry name" value="Jelly Rolls"/>
    <property type="match status" value="1"/>
</dbReference>
<reference evidence="6 7" key="1">
    <citation type="journal article" date="2021" name="Int. J. Syst. Evol. Microbiol.">
        <title>Steroidobacter gossypii sp. nov., isolated from soil of cotton cropping field.</title>
        <authorList>
            <person name="Huang R."/>
            <person name="Yang S."/>
            <person name="Zhen C."/>
            <person name="Liu W."/>
        </authorList>
    </citation>
    <scope>NUCLEOTIDE SEQUENCE [LARGE SCALE GENOMIC DNA]</scope>
    <source>
        <strain evidence="6 7">S1-65</strain>
    </source>
</reference>
<dbReference type="Gene3D" id="1.10.10.60">
    <property type="entry name" value="Homeodomain-like"/>
    <property type="match status" value="1"/>
</dbReference>
<dbReference type="InterPro" id="IPR011051">
    <property type="entry name" value="RmlC_Cupin_sf"/>
</dbReference>
<dbReference type="PRINTS" id="PR00032">
    <property type="entry name" value="HTHARAC"/>
</dbReference>
<keyword evidence="1" id="KW-0805">Transcription regulation</keyword>
<dbReference type="InterPro" id="IPR009057">
    <property type="entry name" value="Homeodomain-like_sf"/>
</dbReference>
<dbReference type="SMART" id="SM00342">
    <property type="entry name" value="HTH_ARAC"/>
    <property type="match status" value="1"/>
</dbReference>
<keyword evidence="2" id="KW-0238">DNA-binding</keyword>
<dbReference type="PROSITE" id="PS01124">
    <property type="entry name" value="HTH_ARAC_FAMILY_2"/>
    <property type="match status" value="1"/>
</dbReference>
<dbReference type="InterPro" id="IPR018060">
    <property type="entry name" value="HTH_AraC"/>
</dbReference>
<evidence type="ECO:0000313" key="7">
    <source>
        <dbReference type="Proteomes" id="UP000661077"/>
    </source>
</evidence>
<dbReference type="InterPro" id="IPR020449">
    <property type="entry name" value="Tscrpt_reg_AraC-type_HTH"/>
</dbReference>
<evidence type="ECO:0000313" key="6">
    <source>
        <dbReference type="EMBL" id="MBM0104963.1"/>
    </source>
</evidence>
<organism evidence="6 7">
    <name type="scientific">Steroidobacter gossypii</name>
    <dbReference type="NCBI Taxonomy" id="2805490"/>
    <lineage>
        <taxon>Bacteria</taxon>
        <taxon>Pseudomonadati</taxon>
        <taxon>Pseudomonadota</taxon>
        <taxon>Gammaproteobacteria</taxon>
        <taxon>Steroidobacterales</taxon>
        <taxon>Steroidobacteraceae</taxon>
        <taxon>Steroidobacter</taxon>
    </lineage>
</organism>
<evidence type="ECO:0000256" key="4">
    <source>
        <dbReference type="ARBA" id="ARBA00023163"/>
    </source>
</evidence>
<dbReference type="PANTHER" id="PTHR11019">
    <property type="entry name" value="HTH-TYPE TRANSCRIPTIONAL REGULATOR NIMR"/>
    <property type="match status" value="1"/>
</dbReference>
<evidence type="ECO:0000256" key="3">
    <source>
        <dbReference type="ARBA" id="ARBA00023159"/>
    </source>
</evidence>
<dbReference type="SUPFAM" id="SSF51182">
    <property type="entry name" value="RmlC-like cupins"/>
    <property type="match status" value="1"/>
</dbReference>
<proteinExistence type="predicted"/>
<gene>
    <name evidence="6" type="ORF">JM946_09390</name>
</gene>
<evidence type="ECO:0000256" key="1">
    <source>
        <dbReference type="ARBA" id="ARBA00023015"/>
    </source>
</evidence>
<dbReference type="PANTHER" id="PTHR11019:SF199">
    <property type="entry name" value="HTH-TYPE TRANSCRIPTIONAL REGULATOR NIMR"/>
    <property type="match status" value="1"/>
</dbReference>
<dbReference type="RefSeq" id="WP_203167032.1">
    <property type="nucleotide sequence ID" value="NZ_JAEVLS010000002.1"/>
</dbReference>
<dbReference type="Pfam" id="PF02311">
    <property type="entry name" value="AraC_binding"/>
    <property type="match status" value="1"/>
</dbReference>
<accession>A0ABS1WVI2</accession>
<keyword evidence="4" id="KW-0804">Transcription</keyword>
<name>A0ABS1WVI2_9GAMM</name>
<keyword evidence="7" id="KW-1185">Reference proteome</keyword>
<comment type="caution">
    <text evidence="6">The sequence shown here is derived from an EMBL/GenBank/DDBJ whole genome shotgun (WGS) entry which is preliminary data.</text>
</comment>
<dbReference type="InterPro" id="IPR018062">
    <property type="entry name" value="HTH_AraC-typ_CS"/>
</dbReference>
<keyword evidence="3" id="KW-0010">Activator</keyword>
<dbReference type="SUPFAM" id="SSF46689">
    <property type="entry name" value="Homeodomain-like"/>
    <property type="match status" value="1"/>
</dbReference>
<protein>
    <submittedName>
        <fullName evidence="6">Helix-turn-helix transcriptional regulator</fullName>
    </submittedName>
</protein>
<dbReference type="Pfam" id="PF12833">
    <property type="entry name" value="HTH_18"/>
    <property type="match status" value="1"/>
</dbReference>
<dbReference type="InterPro" id="IPR014710">
    <property type="entry name" value="RmlC-like_jellyroll"/>
</dbReference>
<feature type="domain" description="HTH araC/xylS-type" evidence="5">
    <location>
        <begin position="160"/>
        <end position="257"/>
    </location>
</feature>
<evidence type="ECO:0000259" key="5">
    <source>
        <dbReference type="PROSITE" id="PS01124"/>
    </source>
</evidence>
<evidence type="ECO:0000256" key="2">
    <source>
        <dbReference type="ARBA" id="ARBA00023125"/>
    </source>
</evidence>
<dbReference type="Proteomes" id="UP000661077">
    <property type="component" value="Unassembled WGS sequence"/>
</dbReference>
<sequence length="262" mass="28886">MKANRAEAHSPQDGTACVAVEGTSYASGFRSEWHHHVSAQLIYPSRGTMTIHTGKGTWVIPPMRACWLPALEAHCVETSTRLDMLSVYCRGDVLPLLPRDTSVVQVSGLLRELILAVQESSPAASTDQRFSRMAMVLADQIKPQRFPGISMPPPLSLRLRRIADALATDPADSRTLHAWAEELGISTRTLARTFEREARMTFVEYRRQARLYAAVTKLAAGEPVSSVAYDVGFSSTSNFITAFRKATGATPMRYFREAGTRA</sequence>
<dbReference type="CDD" id="cd06124">
    <property type="entry name" value="cupin_NimR-like_N"/>
    <property type="match status" value="1"/>
</dbReference>
<dbReference type="PROSITE" id="PS00041">
    <property type="entry name" value="HTH_ARAC_FAMILY_1"/>
    <property type="match status" value="1"/>
</dbReference>
<dbReference type="InterPro" id="IPR003313">
    <property type="entry name" value="AraC-bd"/>
</dbReference>